<dbReference type="EMBL" id="MN740144">
    <property type="protein sequence ID" value="QHT89623.1"/>
    <property type="molecule type" value="Genomic_DNA"/>
</dbReference>
<sequence>MISYLSINFYIKIICILESIINIMNNLRKNIVMDIAQFLRYKEFLFNKKNPQPSSTQLNSKVRASFCTLCDDDCICMNSKYKLLNIPNNLKR</sequence>
<reference evidence="1" key="1">
    <citation type="journal article" date="2020" name="Nature">
        <title>Giant virus diversity and host interactions through global metagenomics.</title>
        <authorList>
            <person name="Schulz F."/>
            <person name="Roux S."/>
            <person name="Paez-Espino D."/>
            <person name="Jungbluth S."/>
            <person name="Walsh D.A."/>
            <person name="Denef V.J."/>
            <person name="McMahon K.D."/>
            <person name="Konstantinidis K.T."/>
            <person name="Eloe-Fadrosh E.A."/>
            <person name="Kyrpides N.C."/>
            <person name="Woyke T."/>
        </authorList>
    </citation>
    <scope>NUCLEOTIDE SEQUENCE</scope>
    <source>
        <strain evidence="1">GVMAG-M-3300023184-60</strain>
    </source>
</reference>
<proteinExistence type="predicted"/>
<protein>
    <submittedName>
        <fullName evidence="1">Uncharacterized protein</fullName>
    </submittedName>
</protein>
<organism evidence="1">
    <name type="scientific">viral metagenome</name>
    <dbReference type="NCBI Taxonomy" id="1070528"/>
    <lineage>
        <taxon>unclassified sequences</taxon>
        <taxon>metagenomes</taxon>
        <taxon>organismal metagenomes</taxon>
    </lineage>
</organism>
<evidence type="ECO:0000313" key="1">
    <source>
        <dbReference type="EMBL" id="QHT89623.1"/>
    </source>
</evidence>
<dbReference type="AlphaFoldDB" id="A0A6C0IDK8"/>
<name>A0A6C0IDK8_9ZZZZ</name>
<accession>A0A6C0IDK8</accession>